<organism evidence="13 14">
    <name type="scientific">Brassicogethes aeneus</name>
    <name type="common">Rape pollen beetle</name>
    <name type="synonym">Meligethes aeneus</name>
    <dbReference type="NCBI Taxonomy" id="1431903"/>
    <lineage>
        <taxon>Eukaryota</taxon>
        <taxon>Metazoa</taxon>
        <taxon>Ecdysozoa</taxon>
        <taxon>Arthropoda</taxon>
        <taxon>Hexapoda</taxon>
        <taxon>Insecta</taxon>
        <taxon>Pterygota</taxon>
        <taxon>Neoptera</taxon>
        <taxon>Endopterygota</taxon>
        <taxon>Coleoptera</taxon>
        <taxon>Polyphaga</taxon>
        <taxon>Cucujiformia</taxon>
        <taxon>Nitidulidae</taxon>
        <taxon>Meligethinae</taxon>
        <taxon>Brassicogethes</taxon>
    </lineage>
</organism>
<keyword evidence="9" id="KW-0862">Zinc</keyword>
<gene>
    <name evidence="13" type="ORF">MELIAE_LOCUS10868</name>
</gene>
<dbReference type="Proteomes" id="UP001154078">
    <property type="component" value="Chromosome 7"/>
</dbReference>
<feature type="domain" description="SIAH-type" evidence="12">
    <location>
        <begin position="79"/>
        <end position="140"/>
    </location>
</feature>
<evidence type="ECO:0000256" key="2">
    <source>
        <dbReference type="ARBA" id="ARBA00004906"/>
    </source>
</evidence>
<feature type="domain" description="RING-type" evidence="11">
    <location>
        <begin position="27"/>
        <end position="62"/>
    </location>
</feature>
<evidence type="ECO:0000256" key="7">
    <source>
        <dbReference type="ARBA" id="ARBA00022771"/>
    </source>
</evidence>
<sequence length="270" mass="31516">METSSILSLKKPEPNLNVSDVLCELVCPVCLNYLYPPIKQCATGHTYCEDCFQKLTRCPECRAPKTEARSFVLERLYNKLTFPCKFYDEGCQVLAKGVNIKYHEDGCEYSMKRCPLRFNNNCKWQGKKLELDLHCKKDHSTNIYFESSQTFKCKDFCSNVHRKYYILFSVFEEMFRCSMDINEEKGLVRFGVYLMSKIRSLGKFVYQLTIKKGDTELEAMSVKAPCIHLTDDAHRFEKDKYLIFKYNMLKEFCGEAGDLYYSVKIIPTAP</sequence>
<dbReference type="PROSITE" id="PS50089">
    <property type="entry name" value="ZF_RING_2"/>
    <property type="match status" value="1"/>
</dbReference>
<name>A0A9P0BCI7_BRAAE</name>
<proteinExistence type="inferred from homology"/>
<dbReference type="PANTHER" id="PTHR45877">
    <property type="entry name" value="E3 UBIQUITIN-PROTEIN LIGASE SIAH2"/>
    <property type="match status" value="1"/>
</dbReference>
<evidence type="ECO:0000256" key="6">
    <source>
        <dbReference type="ARBA" id="ARBA00022723"/>
    </source>
</evidence>
<dbReference type="EC" id="2.3.2.27" evidence="4"/>
<dbReference type="SUPFAM" id="SSF49599">
    <property type="entry name" value="TRAF domain-like"/>
    <property type="match status" value="1"/>
</dbReference>
<dbReference type="GO" id="GO:0061630">
    <property type="term" value="F:ubiquitin protein ligase activity"/>
    <property type="evidence" value="ECO:0007669"/>
    <property type="project" value="UniProtKB-EC"/>
</dbReference>
<evidence type="ECO:0000256" key="10">
    <source>
        <dbReference type="PROSITE-ProRule" id="PRU00455"/>
    </source>
</evidence>
<comment type="catalytic activity">
    <reaction evidence="1">
        <text>S-ubiquitinyl-[E2 ubiquitin-conjugating enzyme]-L-cysteine + [acceptor protein]-L-lysine = [E2 ubiquitin-conjugating enzyme]-L-cysteine + N(6)-ubiquitinyl-[acceptor protein]-L-lysine.</text>
        <dbReference type="EC" id="2.3.2.27"/>
    </reaction>
</comment>
<evidence type="ECO:0000256" key="9">
    <source>
        <dbReference type="ARBA" id="ARBA00022833"/>
    </source>
</evidence>
<dbReference type="InterPro" id="IPR049548">
    <property type="entry name" value="Sina-like_RING"/>
</dbReference>
<dbReference type="PANTHER" id="PTHR45877:SF2">
    <property type="entry name" value="E3 UBIQUITIN-PROTEIN LIGASE SINA-RELATED"/>
    <property type="match status" value="1"/>
</dbReference>
<keyword evidence="6" id="KW-0479">Metal-binding</keyword>
<accession>A0A9P0BCI7</accession>
<dbReference type="OrthoDB" id="8182903at2759"/>
<dbReference type="InterPro" id="IPR004162">
    <property type="entry name" value="SINA-like_animal"/>
</dbReference>
<evidence type="ECO:0000313" key="14">
    <source>
        <dbReference type="Proteomes" id="UP001154078"/>
    </source>
</evidence>
<dbReference type="GO" id="GO:0043161">
    <property type="term" value="P:proteasome-mediated ubiquitin-dependent protein catabolic process"/>
    <property type="evidence" value="ECO:0007669"/>
    <property type="project" value="TreeGrafter"/>
</dbReference>
<evidence type="ECO:0000259" key="11">
    <source>
        <dbReference type="PROSITE" id="PS50089"/>
    </source>
</evidence>
<evidence type="ECO:0000256" key="5">
    <source>
        <dbReference type="ARBA" id="ARBA00022679"/>
    </source>
</evidence>
<dbReference type="GO" id="GO:0005737">
    <property type="term" value="C:cytoplasm"/>
    <property type="evidence" value="ECO:0007669"/>
    <property type="project" value="TreeGrafter"/>
</dbReference>
<evidence type="ECO:0000256" key="1">
    <source>
        <dbReference type="ARBA" id="ARBA00000900"/>
    </source>
</evidence>
<dbReference type="Gene3D" id="3.30.40.10">
    <property type="entry name" value="Zinc/RING finger domain, C3HC4 (zinc finger)"/>
    <property type="match status" value="2"/>
</dbReference>
<evidence type="ECO:0000256" key="3">
    <source>
        <dbReference type="ARBA" id="ARBA00009119"/>
    </source>
</evidence>
<dbReference type="InterPro" id="IPR013083">
    <property type="entry name" value="Znf_RING/FYVE/PHD"/>
</dbReference>
<evidence type="ECO:0000313" key="13">
    <source>
        <dbReference type="EMBL" id="CAH0561303.1"/>
    </source>
</evidence>
<dbReference type="SUPFAM" id="SSF57850">
    <property type="entry name" value="RING/U-box"/>
    <property type="match status" value="1"/>
</dbReference>
<evidence type="ECO:0000259" key="12">
    <source>
        <dbReference type="PROSITE" id="PS51081"/>
    </source>
</evidence>
<dbReference type="EMBL" id="OV121138">
    <property type="protein sequence ID" value="CAH0561303.1"/>
    <property type="molecule type" value="Genomic_DNA"/>
</dbReference>
<dbReference type="InterPro" id="IPR013010">
    <property type="entry name" value="Znf_SIAH"/>
</dbReference>
<protein>
    <recommendedName>
        <fullName evidence="4">RING-type E3 ubiquitin transferase</fullName>
        <ecNumber evidence="4">2.3.2.27</ecNumber>
    </recommendedName>
</protein>
<dbReference type="PROSITE" id="PS51081">
    <property type="entry name" value="ZF_SIAH"/>
    <property type="match status" value="1"/>
</dbReference>
<evidence type="ECO:0000256" key="4">
    <source>
        <dbReference type="ARBA" id="ARBA00012483"/>
    </source>
</evidence>
<keyword evidence="14" id="KW-1185">Reference proteome</keyword>
<keyword evidence="8" id="KW-0833">Ubl conjugation pathway</keyword>
<dbReference type="GO" id="GO:0031624">
    <property type="term" value="F:ubiquitin conjugating enzyme binding"/>
    <property type="evidence" value="ECO:0007669"/>
    <property type="project" value="TreeGrafter"/>
</dbReference>
<reference evidence="13" key="1">
    <citation type="submission" date="2021-12" db="EMBL/GenBank/DDBJ databases">
        <authorList>
            <person name="King R."/>
        </authorList>
    </citation>
    <scope>NUCLEOTIDE SEQUENCE</scope>
</reference>
<comment type="pathway">
    <text evidence="2">Protein modification; protein ubiquitination.</text>
</comment>
<dbReference type="Pfam" id="PF21362">
    <property type="entry name" value="Sina_RING"/>
    <property type="match status" value="1"/>
</dbReference>
<evidence type="ECO:0000256" key="8">
    <source>
        <dbReference type="ARBA" id="ARBA00022786"/>
    </source>
</evidence>
<dbReference type="GO" id="GO:0008270">
    <property type="term" value="F:zinc ion binding"/>
    <property type="evidence" value="ECO:0007669"/>
    <property type="project" value="UniProtKB-KW"/>
</dbReference>
<comment type="similarity">
    <text evidence="3">Belongs to the SINA (Seven in absentia) family.</text>
</comment>
<keyword evidence="5" id="KW-0808">Transferase</keyword>
<keyword evidence="7 10" id="KW-0863">Zinc-finger</keyword>
<dbReference type="InterPro" id="IPR001841">
    <property type="entry name" value="Znf_RING"/>
</dbReference>
<dbReference type="Pfam" id="PF21361">
    <property type="entry name" value="Sina_ZnF"/>
    <property type="match status" value="1"/>
</dbReference>
<dbReference type="AlphaFoldDB" id="A0A9P0BCI7"/>